<feature type="transmembrane region" description="Helical" evidence="9">
    <location>
        <begin position="439"/>
        <end position="461"/>
    </location>
</feature>
<reference evidence="12 13" key="1">
    <citation type="submission" date="2008-01" db="EMBL/GenBank/DDBJ databases">
        <authorList>
            <person name="Wagner-Dobler I."/>
            <person name="Ferriera S."/>
            <person name="Johnson J."/>
            <person name="Kravitz S."/>
            <person name="Beeson K."/>
            <person name="Sutton G."/>
            <person name="Rogers Y.-H."/>
            <person name="Friedman R."/>
            <person name="Frazier M."/>
            <person name="Venter J.C."/>
        </authorList>
    </citation>
    <scope>NUCLEOTIDE SEQUENCE [LARGE SCALE GENOMIC DNA]</scope>
    <source>
        <strain evidence="13">DSM 17067 / NCIMB 14079 / DFL-11</strain>
    </source>
</reference>
<feature type="domain" description="Tripartite ATP-independent periplasmic transporters DctQ component" evidence="10">
    <location>
        <begin position="37"/>
        <end position="171"/>
    </location>
</feature>
<feature type="transmembrane region" description="Helical" evidence="9">
    <location>
        <begin position="99"/>
        <end position="121"/>
    </location>
</feature>
<evidence type="ECO:0000256" key="4">
    <source>
        <dbReference type="ARBA" id="ARBA00022519"/>
    </source>
</evidence>
<keyword evidence="4 8" id="KW-0997">Cell inner membrane</keyword>
<proteinExistence type="predicted"/>
<evidence type="ECO:0000259" key="11">
    <source>
        <dbReference type="Pfam" id="PF06808"/>
    </source>
</evidence>
<feature type="transmembrane region" description="Helical" evidence="9">
    <location>
        <begin position="537"/>
        <end position="559"/>
    </location>
</feature>
<feature type="transmembrane region" description="Helical" evidence="9">
    <location>
        <begin position="467"/>
        <end position="484"/>
    </location>
</feature>
<keyword evidence="7 9" id="KW-0472">Membrane</keyword>
<evidence type="ECO:0000256" key="8">
    <source>
        <dbReference type="RuleBase" id="RU369079"/>
    </source>
</evidence>
<dbReference type="EMBL" id="ACCU02000004">
    <property type="protein sequence ID" value="EEE47136.2"/>
    <property type="molecule type" value="Genomic_DNA"/>
</dbReference>
<feature type="transmembrane region" description="Helical" evidence="9">
    <location>
        <begin position="21"/>
        <end position="41"/>
    </location>
</feature>
<dbReference type="NCBIfam" id="TIGR00786">
    <property type="entry name" value="dctM"/>
    <property type="match status" value="1"/>
</dbReference>
<accession>A0A5E8H3B6</accession>
<comment type="function">
    <text evidence="8">Part of the tripartite ATP-independent periplasmic (TRAP) transport system.</text>
</comment>
<evidence type="ECO:0000256" key="5">
    <source>
        <dbReference type="ARBA" id="ARBA00022692"/>
    </source>
</evidence>
<feature type="transmembrane region" description="Helical" evidence="9">
    <location>
        <begin position="148"/>
        <end position="171"/>
    </location>
</feature>
<sequence>MAITLRQFRHGADRTVTGVSSLTGAVSAAASVWIFCLMLLICSDIIGRTFFNSPVQGVAEIVANSIVAIVFLQAAHTVMSGRMTRTDILIGAIEENRPFAAAVMRVFFHLAGIFVFALIAWGTWPKLVDAWVENEFFGARGVFTAPVWPIKACLFGGSVLTCLAFATQVLIDIKEILNSTRVEPLTIRHSVTVEPRGIPFLIAFGLVLVLGYALFFADLGRIEIGFAAIGFMLLLIFSGAHIAVVLILLSFLGIWLIRDNPNVAMRSLALAADGAINRYLFGVVPLFVLMGLIVDTADIGRDAYRVAAWMLQKIKGGLGMATVAANAVFASITGISIASAAVFSRVAVPQMVANGYNNRFALGVVAGSSVLGMLIPPSLLLIIYGVLAEQSVGALFLAAIVPGALLAFVFGVGIYLMARFRPKMVMQSDRPAVIEGETWGTAVVKLIPITALVVIVLGGIYSGVFTPTEAGAAGAAAAIVVALLKGSLTWARFWRVLVDTGLVSVSILLLIIAASMYSRMLTLSTIPQEITMMFSDAGLGLMGFMMIYLLLVIVMGMILDSTSIMLILLPLSLPIVTGLGGDLIWFGIVTVIAVEIGLLTPPFGLTVYVVKATISDRNTTLGDIFIGTFPFVVMMTFVTLLLTFIPELSLVFE</sequence>
<feature type="transmembrane region" description="Helical" evidence="9">
    <location>
        <begin position="278"/>
        <end position="297"/>
    </location>
</feature>
<keyword evidence="3" id="KW-1003">Cell membrane</keyword>
<feature type="transmembrane region" description="Helical" evidence="9">
    <location>
        <begin position="592"/>
        <end position="610"/>
    </location>
</feature>
<feature type="transmembrane region" description="Helical" evidence="9">
    <location>
        <begin position="61"/>
        <end position="79"/>
    </location>
</feature>
<evidence type="ECO:0000256" key="2">
    <source>
        <dbReference type="ARBA" id="ARBA00022448"/>
    </source>
</evidence>
<evidence type="ECO:0000313" key="12">
    <source>
        <dbReference type="EMBL" id="EEE47136.2"/>
    </source>
</evidence>
<feature type="transmembrane region" description="Helical" evidence="9">
    <location>
        <begin position="622"/>
        <end position="645"/>
    </location>
</feature>
<evidence type="ECO:0000256" key="9">
    <source>
        <dbReference type="SAM" id="Phobius"/>
    </source>
</evidence>
<comment type="subcellular location">
    <subcellularLocation>
        <location evidence="1 8">Cell inner membrane</location>
        <topology evidence="1 8">Multi-pass membrane protein</topology>
    </subcellularLocation>
</comment>
<feature type="transmembrane region" description="Helical" evidence="9">
    <location>
        <begin position="566"/>
        <end position="586"/>
    </location>
</feature>
<dbReference type="InterPro" id="IPR004681">
    <property type="entry name" value="TRAP_DctM"/>
</dbReference>
<dbReference type="PANTHER" id="PTHR33362">
    <property type="entry name" value="SIALIC ACID TRAP TRANSPORTER PERMEASE PROTEIN SIAT-RELATED"/>
    <property type="match status" value="1"/>
</dbReference>
<feature type="transmembrane region" description="Helical" evidence="9">
    <location>
        <begin position="229"/>
        <end position="257"/>
    </location>
</feature>
<dbReference type="Proteomes" id="UP000004703">
    <property type="component" value="Chromosome"/>
</dbReference>
<feature type="transmembrane region" description="Helical" evidence="9">
    <location>
        <begin position="198"/>
        <end position="217"/>
    </location>
</feature>
<name>A0A5E8H3B6_ROSAD</name>
<dbReference type="PANTHER" id="PTHR33362:SF5">
    <property type="entry name" value="C4-DICARBOXYLATE TRAP TRANSPORTER LARGE PERMEASE PROTEIN DCTM"/>
    <property type="match status" value="1"/>
</dbReference>
<gene>
    <name evidence="12" type="ORF">SADFL11_4425</name>
</gene>
<keyword evidence="5 9" id="KW-0812">Transmembrane</keyword>
<feature type="domain" description="TRAP C4-dicarboxylate transport system permease DctM subunit" evidence="11">
    <location>
        <begin position="230"/>
        <end position="648"/>
    </location>
</feature>
<feature type="transmembrane region" description="Helical" evidence="9">
    <location>
        <begin position="496"/>
        <end position="517"/>
    </location>
</feature>
<keyword evidence="6 9" id="KW-1133">Transmembrane helix</keyword>
<feature type="transmembrane region" description="Helical" evidence="9">
    <location>
        <begin position="360"/>
        <end position="387"/>
    </location>
</feature>
<dbReference type="RefSeq" id="WP_134853084.1">
    <property type="nucleotide sequence ID" value="NZ_CM011002.1"/>
</dbReference>
<comment type="caution">
    <text evidence="12">The sequence shown here is derived from an EMBL/GenBank/DDBJ whole genome shotgun (WGS) entry which is preliminary data.</text>
</comment>
<dbReference type="Pfam" id="PF04290">
    <property type="entry name" value="DctQ"/>
    <property type="match status" value="1"/>
</dbReference>
<evidence type="ECO:0000256" key="6">
    <source>
        <dbReference type="ARBA" id="ARBA00022989"/>
    </source>
</evidence>
<dbReference type="InterPro" id="IPR055348">
    <property type="entry name" value="DctQ"/>
</dbReference>
<feature type="transmembrane region" description="Helical" evidence="9">
    <location>
        <begin position="317"/>
        <end position="348"/>
    </location>
</feature>
<organism evidence="12 13">
    <name type="scientific">Roseibium alexandrii (strain DSM 17067 / NCIMB 14079 / DFL-11)</name>
    <name type="common">Labrenzia alexandrii</name>
    <dbReference type="NCBI Taxonomy" id="244592"/>
    <lineage>
        <taxon>Bacteria</taxon>
        <taxon>Pseudomonadati</taxon>
        <taxon>Pseudomonadota</taxon>
        <taxon>Alphaproteobacteria</taxon>
        <taxon>Hyphomicrobiales</taxon>
        <taxon>Stappiaceae</taxon>
        <taxon>Roseibium</taxon>
    </lineage>
</organism>
<evidence type="ECO:0000256" key="7">
    <source>
        <dbReference type="ARBA" id="ARBA00023136"/>
    </source>
</evidence>
<evidence type="ECO:0000256" key="1">
    <source>
        <dbReference type="ARBA" id="ARBA00004429"/>
    </source>
</evidence>
<dbReference type="InterPro" id="IPR010656">
    <property type="entry name" value="DctM"/>
</dbReference>
<dbReference type="Pfam" id="PF06808">
    <property type="entry name" value="DctM"/>
    <property type="match status" value="1"/>
</dbReference>
<evidence type="ECO:0000313" key="13">
    <source>
        <dbReference type="Proteomes" id="UP000004703"/>
    </source>
</evidence>
<protein>
    <submittedName>
        <fullName evidence="12">TRAP transporter, DctM subunit</fullName>
    </submittedName>
</protein>
<dbReference type="GO" id="GO:0005886">
    <property type="term" value="C:plasma membrane"/>
    <property type="evidence" value="ECO:0007669"/>
    <property type="project" value="UniProtKB-SubCell"/>
</dbReference>
<keyword evidence="2 8" id="KW-0813">Transport</keyword>
<dbReference type="AlphaFoldDB" id="A0A5E8H3B6"/>
<feature type="transmembrane region" description="Helical" evidence="9">
    <location>
        <begin position="393"/>
        <end position="418"/>
    </location>
</feature>
<evidence type="ECO:0000259" key="10">
    <source>
        <dbReference type="Pfam" id="PF04290"/>
    </source>
</evidence>
<reference evidence="12 13" key="2">
    <citation type="submission" date="2013-04" db="EMBL/GenBank/DDBJ databases">
        <authorList>
            <person name="Fiebig A."/>
            <person name="Pradella S."/>
            <person name="Wagner-Doebler I."/>
        </authorList>
    </citation>
    <scope>NUCLEOTIDE SEQUENCE [LARGE SCALE GENOMIC DNA]</scope>
    <source>
        <strain evidence="13">DSM 17067 / NCIMB 14079 / DFL-11</strain>
    </source>
</reference>
<evidence type="ECO:0000256" key="3">
    <source>
        <dbReference type="ARBA" id="ARBA00022475"/>
    </source>
</evidence>
<dbReference type="GO" id="GO:0022857">
    <property type="term" value="F:transmembrane transporter activity"/>
    <property type="evidence" value="ECO:0007669"/>
    <property type="project" value="UniProtKB-UniRule"/>
</dbReference>